<dbReference type="RefSeq" id="XP_029233466.1">
    <property type="nucleotide sequence ID" value="XM_029386693.1"/>
</dbReference>
<dbReference type="EMBL" id="MKGL01000767">
    <property type="protein sequence ID" value="RNE95957.1"/>
    <property type="molecule type" value="Genomic_DNA"/>
</dbReference>
<keyword evidence="3" id="KW-1185">Reference proteome</keyword>
<gene>
    <name evidence="2" type="ORF">TraAM80_10042</name>
</gene>
<reference evidence="2 3" key="1">
    <citation type="journal article" date="2018" name="BMC Genomics">
        <title>Genomic comparison of Trypanosoma conorhini and Trypanosoma rangeli to Trypanosoma cruzi strains of high and low virulence.</title>
        <authorList>
            <person name="Bradwell K.R."/>
            <person name="Koparde V.N."/>
            <person name="Matveyev A.V."/>
            <person name="Serrano M.G."/>
            <person name="Alves J.M."/>
            <person name="Parikh H."/>
            <person name="Huang B."/>
            <person name="Lee V."/>
            <person name="Espinosa-Alvarez O."/>
            <person name="Ortiz P.A."/>
            <person name="Costa-Martins A.G."/>
            <person name="Teixeira M.M."/>
            <person name="Buck G.A."/>
        </authorList>
    </citation>
    <scope>NUCLEOTIDE SEQUENCE [LARGE SCALE GENOMIC DNA]</scope>
    <source>
        <strain evidence="2 3">AM80</strain>
    </source>
</reference>
<evidence type="ECO:0000313" key="2">
    <source>
        <dbReference type="EMBL" id="RNE95957.1"/>
    </source>
</evidence>
<accession>A0A3R7LY94</accession>
<sequence>MRTGSHSPVPSAPVEVVYARQALWPFRGNSCTILTGRESLLAIISSNMHQCVAAVRRPVAQQQQQQQQGHRGEQGRAHCCHPRLPGLPNNNKDKREKRRIA</sequence>
<name>A0A3R7LY94_TRYRA</name>
<dbReference type="AlphaFoldDB" id="A0A3R7LY94"/>
<evidence type="ECO:0000256" key="1">
    <source>
        <dbReference type="SAM" id="MobiDB-lite"/>
    </source>
</evidence>
<evidence type="ECO:0000313" key="3">
    <source>
        <dbReference type="Proteomes" id="UP000283634"/>
    </source>
</evidence>
<dbReference type="GeneID" id="40333975"/>
<feature type="region of interest" description="Disordered" evidence="1">
    <location>
        <begin position="60"/>
        <end position="101"/>
    </location>
</feature>
<proteinExistence type="predicted"/>
<protein>
    <submittedName>
        <fullName evidence="2">Uncharacterized protein</fullName>
    </submittedName>
</protein>
<dbReference type="Proteomes" id="UP000283634">
    <property type="component" value="Unassembled WGS sequence"/>
</dbReference>
<organism evidence="2 3">
    <name type="scientific">Trypanosoma rangeli</name>
    <dbReference type="NCBI Taxonomy" id="5698"/>
    <lineage>
        <taxon>Eukaryota</taxon>
        <taxon>Discoba</taxon>
        <taxon>Euglenozoa</taxon>
        <taxon>Kinetoplastea</taxon>
        <taxon>Metakinetoplastina</taxon>
        <taxon>Trypanosomatida</taxon>
        <taxon>Trypanosomatidae</taxon>
        <taxon>Trypanosoma</taxon>
        <taxon>Herpetosoma</taxon>
    </lineage>
</organism>
<comment type="caution">
    <text evidence="2">The sequence shown here is derived from an EMBL/GenBank/DDBJ whole genome shotgun (WGS) entry which is preliminary data.</text>
</comment>